<dbReference type="PANTHER" id="PTHR40780">
    <property type="entry name" value="DUF3669 DOMAIN-CONTAINING PROTEIN"/>
    <property type="match status" value="1"/>
</dbReference>
<proteinExistence type="predicted"/>
<comment type="caution">
    <text evidence="1">The sequence shown here is derived from an EMBL/GenBank/DDBJ whole genome shotgun (WGS) entry which is preliminary data.</text>
</comment>
<gene>
    <name evidence="1" type="ORF">NW762_013064</name>
</gene>
<dbReference type="PANTHER" id="PTHR40780:SF2">
    <property type="entry name" value="DUF3669 DOMAIN-CONTAINING PROTEIN"/>
    <property type="match status" value="1"/>
</dbReference>
<dbReference type="OrthoDB" id="2993351at2759"/>
<keyword evidence="2" id="KW-1185">Reference proteome</keyword>
<dbReference type="EMBL" id="JAOQAZ010000038">
    <property type="protein sequence ID" value="KAJ4247854.1"/>
    <property type="molecule type" value="Genomic_DNA"/>
</dbReference>
<evidence type="ECO:0000313" key="1">
    <source>
        <dbReference type="EMBL" id="KAJ4247854.1"/>
    </source>
</evidence>
<dbReference type="AlphaFoldDB" id="A0A9W8RQQ8"/>
<accession>A0A9W8RQQ8</accession>
<dbReference type="Proteomes" id="UP001152049">
    <property type="component" value="Unassembled WGS sequence"/>
</dbReference>
<sequence length="208" mass="23747">MSLMHSVPEVVRSALISQYHPRGPAPMDPCVVDEILNHEENNHCLVHPCLGLERVERPRGKFILWDFKLSLREMENIGMDLENLAATLGDTLAFFNFKCGRAAILARFAFGVSPVNSEAPNGPLAICLYFFDFAYADEVEDRKRNQDMDYMVKSMSNYIPNCRETPHLWAIFKTAYIKRGNECRPASIEITPEEVVEDYEQHIAGKYS</sequence>
<reference evidence="1" key="1">
    <citation type="submission" date="2022-09" db="EMBL/GenBank/DDBJ databases">
        <title>Fusarium specimens isolated from Avocado Roots.</title>
        <authorList>
            <person name="Stajich J."/>
            <person name="Roper C."/>
            <person name="Heimlech-Rivalta G."/>
        </authorList>
    </citation>
    <scope>NUCLEOTIDE SEQUENCE</scope>
    <source>
        <strain evidence="1">CF00136</strain>
    </source>
</reference>
<protein>
    <submittedName>
        <fullName evidence="1">Uncharacterized protein</fullName>
    </submittedName>
</protein>
<organism evidence="1 2">
    <name type="scientific">Fusarium torreyae</name>
    <dbReference type="NCBI Taxonomy" id="1237075"/>
    <lineage>
        <taxon>Eukaryota</taxon>
        <taxon>Fungi</taxon>
        <taxon>Dikarya</taxon>
        <taxon>Ascomycota</taxon>
        <taxon>Pezizomycotina</taxon>
        <taxon>Sordariomycetes</taxon>
        <taxon>Hypocreomycetidae</taxon>
        <taxon>Hypocreales</taxon>
        <taxon>Nectriaceae</taxon>
        <taxon>Fusarium</taxon>
    </lineage>
</organism>
<name>A0A9W8RQQ8_9HYPO</name>
<evidence type="ECO:0000313" key="2">
    <source>
        <dbReference type="Proteomes" id="UP001152049"/>
    </source>
</evidence>